<name>A0A3G4V8M5_9VIBR</name>
<dbReference type="NCBIfam" id="TIGR02532">
    <property type="entry name" value="IV_pilin_GFxxxE"/>
    <property type="match status" value="1"/>
</dbReference>
<dbReference type="InterPro" id="IPR045584">
    <property type="entry name" value="Pilin-like"/>
</dbReference>
<accession>A0A3G4V8M5</accession>
<protein>
    <submittedName>
        <fullName evidence="1">Prepilin-type N-terminal cleavage/methylation domain-containing protein</fullName>
    </submittedName>
</protein>
<dbReference type="InterPro" id="IPR031982">
    <property type="entry name" value="PilE-like"/>
</dbReference>
<dbReference type="GO" id="GO:0043683">
    <property type="term" value="P:type IV pilus assembly"/>
    <property type="evidence" value="ECO:0007669"/>
    <property type="project" value="InterPro"/>
</dbReference>
<dbReference type="Gene3D" id="3.30.700.10">
    <property type="entry name" value="Glycoprotein, Type 4 Pilin"/>
    <property type="match status" value="1"/>
</dbReference>
<evidence type="ECO:0000313" key="2">
    <source>
        <dbReference type="Proteomes" id="UP000279760"/>
    </source>
</evidence>
<dbReference type="EMBL" id="CP033577">
    <property type="protein sequence ID" value="AYV20825.1"/>
    <property type="molecule type" value="Genomic_DNA"/>
</dbReference>
<sequence>MKCNKSNRLQRGLTLVEVAITLAILAVITGIAYPSYLQQVRKSHRMVALSDMLAIQHELERGYDNGYHFEQIVSAGTCSICDSQTTRYRFEITAGSTIAYIIKATAQSSQQQTKDSCLDDDKSMTLNALGVTTPKACWGQ</sequence>
<dbReference type="AlphaFoldDB" id="A0A3G4V8M5"/>
<evidence type="ECO:0000313" key="1">
    <source>
        <dbReference type="EMBL" id="AYV20825.1"/>
    </source>
</evidence>
<dbReference type="Pfam" id="PF16732">
    <property type="entry name" value="ComP_DUS"/>
    <property type="match status" value="1"/>
</dbReference>
<dbReference type="PROSITE" id="PS00409">
    <property type="entry name" value="PROKAR_NTER_METHYL"/>
    <property type="match status" value="1"/>
</dbReference>
<dbReference type="RefSeq" id="WP_107307151.1">
    <property type="nucleotide sequence ID" value="NZ_CP033577.1"/>
</dbReference>
<proteinExistence type="predicted"/>
<organism evidence="1 2">
    <name type="scientific">Vibrio mediterranei</name>
    <dbReference type="NCBI Taxonomy" id="689"/>
    <lineage>
        <taxon>Bacteria</taxon>
        <taxon>Pseudomonadati</taxon>
        <taxon>Pseudomonadota</taxon>
        <taxon>Gammaproteobacteria</taxon>
        <taxon>Vibrionales</taxon>
        <taxon>Vibrionaceae</taxon>
        <taxon>Vibrio</taxon>
    </lineage>
</organism>
<gene>
    <name evidence="1" type="ORF">ECB94_05620</name>
</gene>
<reference evidence="1 2" key="1">
    <citation type="submission" date="2018-11" db="EMBL/GenBank/DDBJ databases">
        <title>Complete Genome Sequence of Vbrio mediterranei 117-T6: a Potential Pathogen Bacteria Isolated from the Conchocelis of Pyropia.</title>
        <authorList>
            <person name="Liu Q."/>
        </authorList>
    </citation>
    <scope>NUCLEOTIDE SEQUENCE [LARGE SCALE GENOMIC DNA]</scope>
    <source>
        <strain evidence="1 2">117-T6</strain>
    </source>
</reference>
<dbReference type="Pfam" id="PF07963">
    <property type="entry name" value="N_methyl"/>
    <property type="match status" value="1"/>
</dbReference>
<dbReference type="Proteomes" id="UP000279760">
    <property type="component" value="Chromosome 1"/>
</dbReference>
<dbReference type="SUPFAM" id="SSF54523">
    <property type="entry name" value="Pili subunits"/>
    <property type="match status" value="1"/>
</dbReference>
<dbReference type="InterPro" id="IPR012902">
    <property type="entry name" value="N_methyl_site"/>
</dbReference>